<name>A0A6P8SGX8_GEOSA</name>
<gene>
    <name evidence="6 7" type="primary">CDC42EP5</name>
</gene>
<dbReference type="SMART" id="SM00285">
    <property type="entry name" value="PBD"/>
    <property type="match status" value="1"/>
</dbReference>
<dbReference type="KEGG" id="gsh:117368348"/>
<dbReference type="RefSeq" id="XP_033817819.1">
    <property type="nucleotide sequence ID" value="XM_033961928.1"/>
</dbReference>
<dbReference type="PROSITE" id="PS50108">
    <property type="entry name" value="CRIB"/>
    <property type="match status" value="1"/>
</dbReference>
<feature type="domain" description="CRIB" evidence="4">
    <location>
        <begin position="23"/>
        <end position="37"/>
    </location>
</feature>
<dbReference type="Pfam" id="PF00786">
    <property type="entry name" value="PBD"/>
    <property type="match status" value="1"/>
</dbReference>
<dbReference type="AlphaFoldDB" id="A0A6P8SGX8"/>
<dbReference type="GO" id="GO:0008360">
    <property type="term" value="P:regulation of cell shape"/>
    <property type="evidence" value="ECO:0007669"/>
    <property type="project" value="TreeGrafter"/>
</dbReference>
<dbReference type="GO" id="GO:0031267">
    <property type="term" value="F:small GTPase binding"/>
    <property type="evidence" value="ECO:0007669"/>
    <property type="project" value="TreeGrafter"/>
</dbReference>
<dbReference type="GO" id="GO:0012505">
    <property type="term" value="C:endomembrane system"/>
    <property type="evidence" value="ECO:0007669"/>
    <property type="project" value="UniProtKB-SubCell"/>
</dbReference>
<proteinExistence type="inferred from homology"/>
<dbReference type="InterPro" id="IPR029273">
    <property type="entry name" value="Cdc42_effect-like"/>
</dbReference>
<keyword evidence="5" id="KW-1185">Reference proteome</keyword>
<evidence type="ECO:0000256" key="3">
    <source>
        <dbReference type="SAM" id="MobiDB-lite"/>
    </source>
</evidence>
<dbReference type="GO" id="GO:0005856">
    <property type="term" value="C:cytoskeleton"/>
    <property type="evidence" value="ECO:0007669"/>
    <property type="project" value="TreeGrafter"/>
</dbReference>
<dbReference type="CTD" id="148170"/>
<comment type="similarity">
    <text evidence="2">Belongs to the BORG/CEP family.</text>
</comment>
<sequence length="276" mass="29586">MPILKQSSSAHTKKRPRIDREMISAPLGDFRHTMHVGRGGDAFGDTSFLSNHGPSPAPMPEQPEARKNGVGSLSQLSQSSGIASGAGSIASSPANSGSFTEDGLALWNTGSYGSRAAQTDGVDWISSGDDCGLKHAESILSFHLDLGPSILDEVLGVMDKKEPESEWGQTKGDLYCFEYKLSSEAAGAERETSSPASADPHPPPQHNLTMPSRRDSTSAYECDSEEEKHSVYEDVDVSPEQSVSASCHMKEAEEIEEEEEGGQSYTFDDTDDEIGL</sequence>
<dbReference type="Proteomes" id="UP000515159">
    <property type="component" value="Chromosome 10"/>
</dbReference>
<dbReference type="GO" id="GO:0005886">
    <property type="term" value="C:plasma membrane"/>
    <property type="evidence" value="ECO:0007669"/>
    <property type="project" value="TreeGrafter"/>
</dbReference>
<dbReference type="GO" id="GO:0030838">
    <property type="term" value="P:positive regulation of actin filament polymerization"/>
    <property type="evidence" value="ECO:0007669"/>
    <property type="project" value="TreeGrafter"/>
</dbReference>
<evidence type="ECO:0000313" key="6">
    <source>
        <dbReference type="RefSeq" id="XP_033817818.1"/>
    </source>
</evidence>
<feature type="region of interest" description="Disordered" evidence="3">
    <location>
        <begin position="1"/>
        <end position="95"/>
    </location>
</feature>
<evidence type="ECO:0000256" key="1">
    <source>
        <dbReference type="ARBA" id="ARBA00004184"/>
    </source>
</evidence>
<evidence type="ECO:0000313" key="5">
    <source>
        <dbReference type="Proteomes" id="UP000515159"/>
    </source>
</evidence>
<dbReference type="GO" id="GO:0031274">
    <property type="term" value="P:positive regulation of pseudopodium assembly"/>
    <property type="evidence" value="ECO:0007669"/>
    <property type="project" value="TreeGrafter"/>
</dbReference>
<dbReference type="GO" id="GO:0007266">
    <property type="term" value="P:Rho protein signal transduction"/>
    <property type="evidence" value="ECO:0007669"/>
    <property type="project" value="TreeGrafter"/>
</dbReference>
<dbReference type="Pfam" id="PF14957">
    <property type="entry name" value="BORG_CEP"/>
    <property type="match status" value="1"/>
</dbReference>
<dbReference type="RefSeq" id="XP_033817818.1">
    <property type="nucleotide sequence ID" value="XM_033961927.1"/>
</dbReference>
<dbReference type="OrthoDB" id="8898624at2759"/>
<feature type="region of interest" description="Disordered" evidence="3">
    <location>
        <begin position="186"/>
        <end position="276"/>
    </location>
</feature>
<evidence type="ECO:0000313" key="7">
    <source>
        <dbReference type="RefSeq" id="XP_033817819.1"/>
    </source>
</evidence>
<dbReference type="PANTHER" id="PTHR15344">
    <property type="entry name" value="CDC42 EFFECTOR PROTEIN BORG"/>
    <property type="match status" value="1"/>
</dbReference>
<feature type="compositionally biased region" description="Low complexity" evidence="3">
    <location>
        <begin position="68"/>
        <end position="95"/>
    </location>
</feature>
<evidence type="ECO:0000256" key="2">
    <source>
        <dbReference type="ARBA" id="ARBA00010770"/>
    </source>
</evidence>
<evidence type="ECO:0000259" key="4">
    <source>
        <dbReference type="PROSITE" id="PS50108"/>
    </source>
</evidence>
<feature type="compositionally biased region" description="Polar residues" evidence="3">
    <location>
        <begin position="1"/>
        <end position="10"/>
    </location>
</feature>
<dbReference type="PANTHER" id="PTHR15344:SF15">
    <property type="entry name" value="CDC42 EFFECTOR PROTEIN 5"/>
    <property type="match status" value="1"/>
</dbReference>
<organism evidence="5 7">
    <name type="scientific">Geotrypetes seraphini</name>
    <name type="common">Gaboon caecilian</name>
    <name type="synonym">Caecilia seraphini</name>
    <dbReference type="NCBI Taxonomy" id="260995"/>
    <lineage>
        <taxon>Eukaryota</taxon>
        <taxon>Metazoa</taxon>
        <taxon>Chordata</taxon>
        <taxon>Craniata</taxon>
        <taxon>Vertebrata</taxon>
        <taxon>Euteleostomi</taxon>
        <taxon>Amphibia</taxon>
        <taxon>Gymnophiona</taxon>
        <taxon>Geotrypetes</taxon>
    </lineage>
</organism>
<dbReference type="GeneID" id="117368348"/>
<protein>
    <submittedName>
        <fullName evidence="6 7">Cdc42 effector protein 5</fullName>
    </submittedName>
</protein>
<comment type="subcellular location">
    <subcellularLocation>
        <location evidence="1">Endomembrane system</location>
        <topology evidence="1">Peripheral membrane protein</topology>
    </subcellularLocation>
</comment>
<dbReference type="GO" id="GO:0005737">
    <property type="term" value="C:cytoplasm"/>
    <property type="evidence" value="ECO:0007669"/>
    <property type="project" value="TreeGrafter"/>
</dbReference>
<reference evidence="6 7" key="1">
    <citation type="submission" date="2025-04" db="UniProtKB">
        <authorList>
            <consortium name="RefSeq"/>
        </authorList>
    </citation>
    <scope>IDENTIFICATION</scope>
</reference>
<dbReference type="InterPro" id="IPR051296">
    <property type="entry name" value="Cdc42_Effector_BORG/CEP"/>
</dbReference>
<accession>A0A6P8SGX8</accession>
<dbReference type="InterPro" id="IPR000095">
    <property type="entry name" value="CRIB_dom"/>
</dbReference>